<organism evidence="2 3">
    <name type="scientific">Rothia nasimurium</name>
    <dbReference type="NCBI Taxonomy" id="85336"/>
    <lineage>
        <taxon>Bacteria</taxon>
        <taxon>Bacillati</taxon>
        <taxon>Actinomycetota</taxon>
        <taxon>Actinomycetes</taxon>
        <taxon>Micrococcales</taxon>
        <taxon>Micrococcaceae</taxon>
        <taxon>Rothia</taxon>
    </lineage>
</organism>
<dbReference type="Gene3D" id="3.40.50.150">
    <property type="entry name" value="Vaccinia Virus protein VP39"/>
    <property type="match status" value="1"/>
</dbReference>
<sequence>MHKVYVPALGAQTVVSGLEEIQGCLSVTREGDYWSVHVDDTDAFLEHCTQSAPQHRKYPLVVLLSGQMRGSATLLNEKQIARECEASGAQLLYAGEQEIRRFVSQLHRAETVLILGDAEAHWARYCNAEANIFCVSQAAQSTIESYSRRVSLLPTEEVGFTLSILAVDTLREVIPGYEPLSPTPRILRSQDQNQLSQDGTHELVLARYEHGGESLPIQALFEPNPGSKTLIVCFHGGLEPGPLRLPHYEWRGTLAEVADNKLYISDPTLWLSHALKNGWYFGTVADDITLGIKELIAYVSDQLGIEDIILVGSSAGGVAALQLGAHFSRAVALGYSLQRDMSKGPKIHTVGFYEHVLQGMDWAEAYAKVGSRLAVRDLFEEGSTYRGQAVWLQNLGDAEHMKDHYLPELASHGQSPVKGLQEIAEDKLTGYLTYWGEGHPIPPRSLFLGALEAAKKSLKQGSPFELTWDKNIKIPSLQLPVDRNLARPILHQASHYARPLKSGFISFKGRAPLGTAVAIQIGDKYYQATKVDSDGEWSLDVSFAKTPSWQVQLKTYDYEEQRVSHALRLVVNTTAESSEVAVSEPTGRESHHSLDELGVLHQTDSSSLVHNYLVEYEKIFKDLKEDPLLVTLIGVAHPGLLKTLLDYFTHAEFLAIETDEETTQGFDGRVSCVHPTAYSPEFFKKIAGQFNPGIVIDDGTHRWDHQMRAFEHLFIALKPGGYYIIEDIHTSFGVFKKNYQGGERESAYHQILSYVTDFVGGNQSATPESGFDFYFRESVASVKFLKHAVIIQKSDNPARLFPVRSMRDVSSSFDLHESGSYHRIPGTVVGGAPHIQHSFAALSSPKEPVSMGPLASGYLKEATMIGGGVVCTSDGYLVAETMNCARKLDSFRGVYRLEEDRLWTGRELAPDHYVEAVPGRQHVLLQSVWDANYGHWLWDTLSRIQLVKEAKLPGDPIWVINEPREAMRSIVYDTLLLAGIHPEDVMEHDNSTGQFESVYIPAALTVHPIIKSPEALGFLTQLVDKVPAGVHRKIYISRNEYGRRSLINEDEIWPLLKQGGFVKIIPEQLSFAEQASLFKGAHVVVGNLGAAFSSLAFSPDGVKVLALTTPSMRHDFFYDIVCHKKGLYYALQGNSAETTADMASSFSIDPQKLELALQEILSE</sequence>
<dbReference type="AlphaFoldDB" id="A0A1Y1RNL8"/>
<dbReference type="Proteomes" id="UP000192359">
    <property type="component" value="Unassembled WGS sequence"/>
</dbReference>
<accession>A0A1Y1RNL8</accession>
<dbReference type="InterPro" id="IPR029063">
    <property type="entry name" value="SAM-dependent_MTases_sf"/>
</dbReference>
<reference evidence="2 3" key="1">
    <citation type="submission" date="2016-05" db="EMBL/GenBank/DDBJ databases">
        <title>Draft genome sequence of a porcine commensal Rothia nasimurium.</title>
        <authorList>
            <person name="Gaiser R.A."/>
            <person name="Van Baarlen P."/>
            <person name="Wells J.M."/>
        </authorList>
    </citation>
    <scope>NUCLEOTIDE SEQUENCE [LARGE SCALE GENOMIC DNA]</scope>
    <source>
        <strain evidence="2 3">PT-32</strain>
    </source>
</reference>
<proteinExistence type="predicted"/>
<dbReference type="GO" id="GO:0016757">
    <property type="term" value="F:glycosyltransferase activity"/>
    <property type="evidence" value="ECO:0007669"/>
    <property type="project" value="InterPro"/>
</dbReference>
<dbReference type="SUPFAM" id="SSF53474">
    <property type="entry name" value="alpha/beta-Hydrolases"/>
    <property type="match status" value="1"/>
</dbReference>
<gene>
    <name evidence="2" type="ORF">A7979_03750</name>
</gene>
<comment type="caution">
    <text evidence="2">The sequence shown here is derived from an EMBL/GenBank/DDBJ whole genome shotgun (WGS) entry which is preliminary data.</text>
</comment>
<dbReference type="InterPro" id="IPR029058">
    <property type="entry name" value="AB_hydrolase_fold"/>
</dbReference>
<dbReference type="Gene3D" id="3.40.50.1820">
    <property type="entry name" value="alpha/beta hydrolase"/>
    <property type="match status" value="1"/>
</dbReference>
<evidence type="ECO:0000259" key="1">
    <source>
        <dbReference type="Pfam" id="PF04577"/>
    </source>
</evidence>
<dbReference type="Pfam" id="PF04577">
    <property type="entry name" value="Glyco_transf_61"/>
    <property type="match status" value="1"/>
</dbReference>
<dbReference type="InterPro" id="IPR049625">
    <property type="entry name" value="Glyco_transf_61_cat"/>
</dbReference>
<evidence type="ECO:0000313" key="2">
    <source>
        <dbReference type="EMBL" id="ORC16446.1"/>
    </source>
</evidence>
<dbReference type="OrthoDB" id="8421922at2"/>
<dbReference type="RefSeq" id="WP_083092019.1">
    <property type="nucleotide sequence ID" value="NZ_LXWF01000040.1"/>
</dbReference>
<protein>
    <recommendedName>
        <fullName evidence="1">Glycosyltransferase 61 catalytic domain-containing protein</fullName>
    </recommendedName>
</protein>
<keyword evidence="3" id="KW-1185">Reference proteome</keyword>
<name>A0A1Y1RNL8_9MICC</name>
<evidence type="ECO:0000313" key="3">
    <source>
        <dbReference type="Proteomes" id="UP000192359"/>
    </source>
</evidence>
<dbReference type="EMBL" id="LXWF01000040">
    <property type="protein sequence ID" value="ORC16446.1"/>
    <property type="molecule type" value="Genomic_DNA"/>
</dbReference>
<dbReference type="SUPFAM" id="SSF53335">
    <property type="entry name" value="S-adenosyl-L-methionine-dependent methyltransferases"/>
    <property type="match status" value="1"/>
</dbReference>
<feature type="domain" description="Glycosyltransferase 61 catalytic" evidence="1">
    <location>
        <begin position="933"/>
        <end position="1104"/>
    </location>
</feature>